<dbReference type="PANTHER" id="PTHR37012">
    <property type="entry name" value="B-ZIP TRANSCRIPTION FACTOR (EUROFUNG)-RELATED"/>
    <property type="match status" value="1"/>
</dbReference>
<dbReference type="PANTHER" id="PTHR37012:SF2">
    <property type="entry name" value="BZIP DOMAIN-CONTAINING PROTEIN-RELATED"/>
    <property type="match status" value="1"/>
</dbReference>
<dbReference type="eggNOG" id="ENOG502SUC2">
    <property type="taxonomic scope" value="Eukaryota"/>
</dbReference>
<dbReference type="AlphaFoldDB" id="Q0C7Q7"/>
<feature type="region of interest" description="Disordered" evidence="1">
    <location>
        <begin position="95"/>
        <end position="120"/>
    </location>
</feature>
<dbReference type="OrthoDB" id="4482465at2759"/>
<dbReference type="RefSeq" id="XP_001218625.1">
    <property type="nucleotide sequence ID" value="XM_001218624.1"/>
</dbReference>
<protein>
    <recommendedName>
        <fullName evidence="4">BZIP domain-containing protein</fullName>
    </recommendedName>
</protein>
<accession>Q0C7Q7</accession>
<evidence type="ECO:0008006" key="4">
    <source>
        <dbReference type="Google" id="ProtNLM"/>
    </source>
</evidence>
<feature type="region of interest" description="Disordered" evidence="1">
    <location>
        <begin position="13"/>
        <end position="38"/>
    </location>
</feature>
<evidence type="ECO:0000313" key="2">
    <source>
        <dbReference type="EMBL" id="EAU29274.1"/>
    </source>
</evidence>
<sequence length="324" mass="36067">MVRKTKISICASTDEQSRKARKRATDRKAQQEHRLRQKEYVRNLEKTVDELKAERPRDEVIRELLEEKSRLQERCHALATRLSRVRTLVMEDDSLTHGSGLQGHYPSSDEIRDSDPSDPHLDDLAFHDVASIIEGDLVPSQSGTSLGPFFTGVACHDTDANNEIVVADDDRGKYPFLSGHAKNPPPPSRANAPSTVDDILSDLTLFAPADHLVTLTSETPTVPLGHPSSLALQYPDFCAPFPRYCSPTSKSDAALLAMVVEARGEHLQGRFNVSQPSLQRLLSGTVTDTLSFRLFNWLRDGMSFKHRNLMTACRSVSAQPQLSR</sequence>
<organism evidence="2 3">
    <name type="scientific">Aspergillus terreus (strain NIH 2624 / FGSC A1156)</name>
    <dbReference type="NCBI Taxonomy" id="341663"/>
    <lineage>
        <taxon>Eukaryota</taxon>
        <taxon>Fungi</taxon>
        <taxon>Dikarya</taxon>
        <taxon>Ascomycota</taxon>
        <taxon>Pezizomycotina</taxon>
        <taxon>Eurotiomycetes</taxon>
        <taxon>Eurotiomycetidae</taxon>
        <taxon>Eurotiales</taxon>
        <taxon>Aspergillaceae</taxon>
        <taxon>Aspergillus</taxon>
        <taxon>Aspergillus subgen. Circumdati</taxon>
    </lineage>
</organism>
<dbReference type="GeneID" id="4354585"/>
<evidence type="ECO:0000313" key="3">
    <source>
        <dbReference type="Proteomes" id="UP000007963"/>
    </source>
</evidence>
<feature type="compositionally biased region" description="Basic and acidic residues" evidence="1">
    <location>
        <begin position="107"/>
        <end position="120"/>
    </location>
</feature>
<reference evidence="3" key="1">
    <citation type="submission" date="2005-09" db="EMBL/GenBank/DDBJ databases">
        <title>Annotation of the Aspergillus terreus NIH2624 genome.</title>
        <authorList>
            <person name="Birren B.W."/>
            <person name="Lander E.S."/>
            <person name="Galagan J.E."/>
            <person name="Nusbaum C."/>
            <person name="Devon K."/>
            <person name="Henn M."/>
            <person name="Ma L.-J."/>
            <person name="Jaffe D.B."/>
            <person name="Butler J."/>
            <person name="Alvarez P."/>
            <person name="Gnerre S."/>
            <person name="Grabherr M."/>
            <person name="Kleber M."/>
            <person name="Mauceli E.W."/>
            <person name="Brockman W."/>
            <person name="Rounsley S."/>
            <person name="Young S.K."/>
            <person name="LaButti K."/>
            <person name="Pushparaj V."/>
            <person name="DeCaprio D."/>
            <person name="Crawford M."/>
            <person name="Koehrsen M."/>
            <person name="Engels R."/>
            <person name="Montgomery P."/>
            <person name="Pearson M."/>
            <person name="Howarth C."/>
            <person name="Larson L."/>
            <person name="Luoma S."/>
            <person name="White J."/>
            <person name="Alvarado L."/>
            <person name="Kodira C.D."/>
            <person name="Zeng Q."/>
            <person name="Oleary S."/>
            <person name="Yandava C."/>
            <person name="Denning D.W."/>
            <person name="Nierman W.C."/>
            <person name="Milne T."/>
            <person name="Madden K."/>
        </authorList>
    </citation>
    <scope>NUCLEOTIDE SEQUENCE [LARGE SCALE GENOMIC DNA]</scope>
    <source>
        <strain evidence="3">NIH 2624 / FGSC A1156</strain>
    </source>
</reference>
<dbReference type="InterPro" id="IPR046347">
    <property type="entry name" value="bZIP_sf"/>
</dbReference>
<dbReference type="HOGENOM" id="CLU_839341_0_0_1"/>
<dbReference type="SUPFAM" id="SSF57959">
    <property type="entry name" value="Leucine zipper domain"/>
    <property type="match status" value="1"/>
</dbReference>
<dbReference type="VEuPathDB" id="FungiDB:ATEG_10277"/>
<gene>
    <name evidence="2" type="ORF">ATEG_10277</name>
</gene>
<proteinExistence type="predicted"/>
<name>Q0C7Q7_ASPTN</name>
<dbReference type="GO" id="GO:0003700">
    <property type="term" value="F:DNA-binding transcription factor activity"/>
    <property type="evidence" value="ECO:0007669"/>
    <property type="project" value="InterPro"/>
</dbReference>
<feature type="compositionally biased region" description="Basic and acidic residues" evidence="1">
    <location>
        <begin position="26"/>
        <end position="38"/>
    </location>
</feature>
<dbReference type="Proteomes" id="UP000007963">
    <property type="component" value="Unassembled WGS sequence"/>
</dbReference>
<evidence type="ECO:0000256" key="1">
    <source>
        <dbReference type="SAM" id="MobiDB-lite"/>
    </source>
</evidence>
<dbReference type="Gene3D" id="1.20.5.170">
    <property type="match status" value="1"/>
</dbReference>
<dbReference type="CDD" id="cd14688">
    <property type="entry name" value="bZIP_YAP"/>
    <property type="match status" value="1"/>
</dbReference>
<dbReference type="EMBL" id="CH476610">
    <property type="protein sequence ID" value="EAU29274.1"/>
    <property type="molecule type" value="Genomic_DNA"/>
</dbReference>